<evidence type="ECO:0000256" key="1">
    <source>
        <dbReference type="ARBA" id="ARBA00022723"/>
    </source>
</evidence>
<dbReference type="InterPro" id="IPR017907">
    <property type="entry name" value="Znf_RING_CS"/>
</dbReference>
<proteinExistence type="predicted"/>
<feature type="region of interest" description="Disordered" evidence="5">
    <location>
        <begin position="269"/>
        <end position="352"/>
    </location>
</feature>
<feature type="compositionally biased region" description="Low complexity" evidence="5">
    <location>
        <begin position="165"/>
        <end position="184"/>
    </location>
</feature>
<dbReference type="SUPFAM" id="SSF57850">
    <property type="entry name" value="RING/U-box"/>
    <property type="match status" value="1"/>
</dbReference>
<dbReference type="SUPFAM" id="SSF49599">
    <property type="entry name" value="TRAF domain-like"/>
    <property type="match status" value="1"/>
</dbReference>
<dbReference type="PANTHER" id="PTHR37393">
    <property type="entry name" value="AT-RICH INTERACTIVE DOMAIN-CONTAINING PROTEIN 1A-LIKE"/>
    <property type="match status" value="1"/>
</dbReference>
<dbReference type="PROSITE" id="PS50089">
    <property type="entry name" value="ZF_RING_2"/>
    <property type="match status" value="1"/>
</dbReference>
<feature type="compositionally biased region" description="Polar residues" evidence="5">
    <location>
        <begin position="547"/>
        <end position="559"/>
    </location>
</feature>
<evidence type="ECO:0000256" key="3">
    <source>
        <dbReference type="ARBA" id="ARBA00022833"/>
    </source>
</evidence>
<dbReference type="GO" id="GO:0008270">
    <property type="term" value="F:zinc ion binding"/>
    <property type="evidence" value="ECO:0007669"/>
    <property type="project" value="UniProtKB-KW"/>
</dbReference>
<reference evidence="7" key="1">
    <citation type="submission" date="2020-07" db="EMBL/GenBank/DDBJ databases">
        <title>Genome sequence and genetic diversity analysis of an under-domesticated orphan crop, white fonio (Digitaria exilis).</title>
        <authorList>
            <person name="Bennetzen J.L."/>
            <person name="Chen S."/>
            <person name="Ma X."/>
            <person name="Wang X."/>
            <person name="Yssel A.E.J."/>
            <person name="Chaluvadi S.R."/>
            <person name="Johnson M."/>
            <person name="Gangashetty P."/>
            <person name="Hamidou F."/>
            <person name="Sanogo M.D."/>
            <person name="Zwaenepoel A."/>
            <person name="Wallace J."/>
            <person name="Van De Peer Y."/>
            <person name="Van Deynze A."/>
        </authorList>
    </citation>
    <scope>NUCLEOTIDE SEQUENCE</scope>
    <source>
        <tissue evidence="7">Leaves</tissue>
    </source>
</reference>
<feature type="compositionally biased region" description="Low complexity" evidence="5">
    <location>
        <begin position="516"/>
        <end position="526"/>
    </location>
</feature>
<dbReference type="Proteomes" id="UP000636709">
    <property type="component" value="Unassembled WGS sequence"/>
</dbReference>
<feature type="region of interest" description="Disordered" evidence="5">
    <location>
        <begin position="828"/>
        <end position="863"/>
    </location>
</feature>
<evidence type="ECO:0000313" key="7">
    <source>
        <dbReference type="EMBL" id="KAF8659001.1"/>
    </source>
</evidence>
<protein>
    <recommendedName>
        <fullName evidence="6">RING-type domain-containing protein</fullName>
    </recommendedName>
</protein>
<feature type="compositionally biased region" description="Low complexity" evidence="5">
    <location>
        <begin position="315"/>
        <end position="329"/>
    </location>
</feature>
<feature type="domain" description="RING-type" evidence="6">
    <location>
        <begin position="20"/>
        <end position="59"/>
    </location>
</feature>
<dbReference type="PROSITE" id="PS00518">
    <property type="entry name" value="ZF_RING_1"/>
    <property type="match status" value="1"/>
</dbReference>
<dbReference type="AlphaFoldDB" id="A0A835ABW9"/>
<feature type="region of interest" description="Disordered" evidence="5">
    <location>
        <begin position="414"/>
        <end position="453"/>
    </location>
</feature>
<keyword evidence="2 4" id="KW-0863">Zinc-finger</keyword>
<feature type="compositionally biased region" description="Polar residues" evidence="5">
    <location>
        <begin position="482"/>
        <end position="494"/>
    </location>
</feature>
<comment type="caution">
    <text evidence="7">The sequence shown here is derived from an EMBL/GenBank/DDBJ whole genome shotgun (WGS) entry which is preliminary data.</text>
</comment>
<dbReference type="OrthoDB" id="9049620at2759"/>
<dbReference type="InterPro" id="IPR001841">
    <property type="entry name" value="Znf_RING"/>
</dbReference>
<feature type="compositionally biased region" description="Polar residues" evidence="5">
    <location>
        <begin position="591"/>
        <end position="605"/>
    </location>
</feature>
<accession>A0A835ABW9</accession>
<feature type="region of interest" description="Disordered" evidence="5">
    <location>
        <begin position="151"/>
        <end position="184"/>
    </location>
</feature>
<name>A0A835ABW9_9POAL</name>
<feature type="compositionally biased region" description="Low complexity" evidence="5">
    <location>
        <begin position="282"/>
        <end position="306"/>
    </location>
</feature>
<gene>
    <name evidence="7" type="ORF">HU200_058844</name>
</gene>
<dbReference type="EMBL" id="JACEFO010002477">
    <property type="protein sequence ID" value="KAF8659001.1"/>
    <property type="molecule type" value="Genomic_DNA"/>
</dbReference>
<evidence type="ECO:0000256" key="2">
    <source>
        <dbReference type="ARBA" id="ARBA00022771"/>
    </source>
</evidence>
<evidence type="ECO:0000256" key="4">
    <source>
        <dbReference type="PROSITE-ProRule" id="PRU00175"/>
    </source>
</evidence>
<feature type="compositionally biased region" description="Polar residues" evidence="5">
    <location>
        <begin position="612"/>
        <end position="628"/>
    </location>
</feature>
<keyword evidence="1" id="KW-0479">Metal-binding</keyword>
<feature type="region of interest" description="Disordered" evidence="5">
    <location>
        <begin position="479"/>
        <end position="684"/>
    </location>
</feature>
<evidence type="ECO:0000259" key="6">
    <source>
        <dbReference type="PROSITE" id="PS50089"/>
    </source>
</evidence>
<keyword evidence="3" id="KW-0862">Zinc</keyword>
<evidence type="ECO:0000313" key="8">
    <source>
        <dbReference type="Proteomes" id="UP000636709"/>
    </source>
</evidence>
<feature type="compositionally biased region" description="Polar residues" evidence="5">
    <location>
        <begin position="527"/>
        <end position="536"/>
    </location>
</feature>
<dbReference type="InterPro" id="IPR013083">
    <property type="entry name" value="Znf_RING/FYVE/PHD"/>
</dbReference>
<organism evidence="7 8">
    <name type="scientific">Digitaria exilis</name>
    <dbReference type="NCBI Taxonomy" id="1010633"/>
    <lineage>
        <taxon>Eukaryota</taxon>
        <taxon>Viridiplantae</taxon>
        <taxon>Streptophyta</taxon>
        <taxon>Embryophyta</taxon>
        <taxon>Tracheophyta</taxon>
        <taxon>Spermatophyta</taxon>
        <taxon>Magnoliopsida</taxon>
        <taxon>Liliopsida</taxon>
        <taxon>Poales</taxon>
        <taxon>Poaceae</taxon>
        <taxon>PACMAD clade</taxon>
        <taxon>Panicoideae</taxon>
        <taxon>Panicodae</taxon>
        <taxon>Paniceae</taxon>
        <taxon>Anthephorinae</taxon>
        <taxon>Digitaria</taxon>
    </lineage>
</organism>
<keyword evidence="8" id="KW-1185">Reference proteome</keyword>
<feature type="compositionally biased region" description="Low complexity" evidence="5">
    <location>
        <begin position="414"/>
        <end position="430"/>
    </location>
</feature>
<dbReference type="Gene3D" id="3.30.40.10">
    <property type="entry name" value="Zinc/RING finger domain, C3HC4 (zinc finger)"/>
    <property type="match status" value="1"/>
</dbReference>
<dbReference type="PANTHER" id="PTHR37393:SF1">
    <property type="entry name" value="AT-RICH INTERACTIVE DOMAIN-CONTAINING PROTEIN 1A-LIKE"/>
    <property type="match status" value="1"/>
</dbReference>
<evidence type="ECO:0000256" key="5">
    <source>
        <dbReference type="SAM" id="MobiDB-lite"/>
    </source>
</evidence>
<sequence>MGFDNECVLSIQSLPGEYFCPVCRTLIYPNEALQAQCTHLYCKPCLAYVVATTKACPYDGYLVTEADSKPLIESNKTLAETIGKVMVHCLYHKSGCQWHGTLSACIAHGTTCAFGNSPVICNRCGTQIVHRQVQEHAQLCHGLQSQAQQADGTQTQPLAATQAVAQDPSSASAGSGAATATTLPSSSTAAAATDSASATGGAAGATQASTAAAVPPSYSAASSSVSQTPTAEQSYQQQLQYSQYYMQQYQQYGQYQQVYQQYPQPLQVPSQNMMHGSAQPASHVQPHQVQSSQLPYMIQSQSQSQPQPQPSTGHPQLQQHPVQPQPQNQGHLSHLQVPAVQSQSHQPAPQVPQLQPQLSVNQQFAITSTQAMTSQVQPYVTPQLLQQQNAHQQALPPQQNPQMQLNTGVQLETPQLQQQSYPQTQAYAQQTHHMHPHNASYPHPAPMRPSLPVQQPAMLPAQGIQHTTQNQQHIGYHAQWPPMQSNIPSQTPQQGLPPHSSVSSQSVQPYQQGMPVSQQVHSQSSQPYTQHVQTSAGRPASHLAPPQQFQHQQPSTHKTQPPAAGRPIGQGSSELETHASRSGKPEIASNAADNTAVSENKNNGAESALMRPTTSQSLGDENMNNKQNGFGGVRKDPSGHMSQQNAGTPGPYVPPGMGQQHPSGPDVMIPRHMMHPGHKNDFSENIRPPLQQPYGLFHSGMTSRPLGENQIQMPMSQPGGVRHGDAMIRPHLVGPLPGHNDAMLPPFVDHLGQPPVGGRAFQEEGFNASGEHLRSRAAYPGRHDNMEDGLKQFQGPAHLDGQGLHTGPRLFERALGRPDGFFDSLQGRPPFPNQRSPFPVGPHEDFSRKPNTTSGHPDFLSHGAEFDQHRADGMPIFRNPGMEFETICIIYDLSYLWKTQ</sequence>